<accession>A0A1W0WYE8</accession>
<dbReference type="EMBL" id="MTYJ01000032">
    <property type="protein sequence ID" value="OQV20226.1"/>
    <property type="molecule type" value="Genomic_DNA"/>
</dbReference>
<feature type="region of interest" description="Disordered" evidence="1">
    <location>
        <begin position="24"/>
        <end position="47"/>
    </location>
</feature>
<reference evidence="3" key="1">
    <citation type="submission" date="2017-01" db="EMBL/GenBank/DDBJ databases">
        <title>Comparative genomics of anhydrobiosis in the tardigrade Hypsibius dujardini.</title>
        <authorList>
            <person name="Yoshida Y."/>
            <person name="Koutsovoulos G."/>
            <person name="Laetsch D."/>
            <person name="Stevens L."/>
            <person name="Kumar S."/>
            <person name="Horikawa D."/>
            <person name="Ishino K."/>
            <person name="Komine S."/>
            <person name="Tomita M."/>
            <person name="Blaxter M."/>
            <person name="Arakawa K."/>
        </authorList>
    </citation>
    <scope>NUCLEOTIDE SEQUENCE [LARGE SCALE GENOMIC DNA]</scope>
    <source>
        <strain evidence="3">Z151</strain>
    </source>
</reference>
<protein>
    <submittedName>
        <fullName evidence="2">Uncharacterized protein</fullName>
    </submittedName>
</protein>
<evidence type="ECO:0000256" key="1">
    <source>
        <dbReference type="SAM" id="MobiDB-lite"/>
    </source>
</evidence>
<dbReference type="AlphaFoldDB" id="A0A1W0WYE8"/>
<organism evidence="2 3">
    <name type="scientific">Hypsibius exemplaris</name>
    <name type="common">Freshwater tardigrade</name>
    <dbReference type="NCBI Taxonomy" id="2072580"/>
    <lineage>
        <taxon>Eukaryota</taxon>
        <taxon>Metazoa</taxon>
        <taxon>Ecdysozoa</taxon>
        <taxon>Tardigrada</taxon>
        <taxon>Eutardigrada</taxon>
        <taxon>Parachela</taxon>
        <taxon>Hypsibioidea</taxon>
        <taxon>Hypsibiidae</taxon>
        <taxon>Hypsibius</taxon>
    </lineage>
</organism>
<sequence length="164" mass="17927">MSTNRNCTSPIVSSSVSLLNTTEDVLDGEGTGNHVDPSGPTGDATANGEFSETALTIWECLFQQGYKSSRESDPKALRRKLPLRQTWEDIRSNGKGKKTWTRSAKAEEAVEKDTSCLNPDPLSLLTKKEVCRLADLSCDGLDARAISAGKLDLDDLRREVQRLA</sequence>
<keyword evidence="3" id="KW-1185">Reference proteome</keyword>
<evidence type="ECO:0000313" key="3">
    <source>
        <dbReference type="Proteomes" id="UP000192578"/>
    </source>
</evidence>
<name>A0A1W0WYE8_HYPEX</name>
<dbReference type="Proteomes" id="UP000192578">
    <property type="component" value="Unassembled WGS sequence"/>
</dbReference>
<proteinExistence type="predicted"/>
<comment type="caution">
    <text evidence="2">The sequence shown here is derived from an EMBL/GenBank/DDBJ whole genome shotgun (WGS) entry which is preliminary data.</text>
</comment>
<dbReference type="OrthoDB" id="10593519at2759"/>
<evidence type="ECO:0000313" key="2">
    <source>
        <dbReference type="EMBL" id="OQV20226.1"/>
    </source>
</evidence>
<gene>
    <name evidence="2" type="ORF">BV898_05782</name>
</gene>